<protein>
    <submittedName>
        <fullName evidence="2">Uncharacterized protein</fullName>
    </submittedName>
</protein>
<proteinExistence type="predicted"/>
<dbReference type="AlphaFoldDB" id="A0A853BSH8"/>
<sequence>MSDKPKAYQGDEQGTGYTEWAAEANREIQENMPPAGESSDSQGGDGSTKAHP</sequence>
<dbReference type="Proteomes" id="UP000575985">
    <property type="component" value="Unassembled WGS sequence"/>
</dbReference>
<evidence type="ECO:0000256" key="1">
    <source>
        <dbReference type="SAM" id="MobiDB-lite"/>
    </source>
</evidence>
<dbReference type="RefSeq" id="WP_179768804.1">
    <property type="nucleotide sequence ID" value="NZ_JACCFO010000001.1"/>
</dbReference>
<gene>
    <name evidence="2" type="ORF">HNR12_003738</name>
</gene>
<name>A0A853BSH8_9ACTN</name>
<dbReference type="EMBL" id="JACCFO010000001">
    <property type="protein sequence ID" value="NYI97461.1"/>
    <property type="molecule type" value="Genomic_DNA"/>
</dbReference>
<feature type="region of interest" description="Disordered" evidence="1">
    <location>
        <begin position="1"/>
        <end position="52"/>
    </location>
</feature>
<keyword evidence="3" id="KW-1185">Reference proteome</keyword>
<reference evidence="2 3" key="1">
    <citation type="submission" date="2020-07" db="EMBL/GenBank/DDBJ databases">
        <title>Sequencing the genomes of 1000 actinobacteria strains.</title>
        <authorList>
            <person name="Klenk H.-P."/>
        </authorList>
    </citation>
    <scope>NUCLEOTIDE SEQUENCE [LARGE SCALE GENOMIC DNA]</scope>
    <source>
        <strain evidence="2 3">DSM 45927</strain>
    </source>
</reference>
<evidence type="ECO:0000313" key="2">
    <source>
        <dbReference type="EMBL" id="NYI97461.1"/>
    </source>
</evidence>
<evidence type="ECO:0000313" key="3">
    <source>
        <dbReference type="Proteomes" id="UP000575985"/>
    </source>
</evidence>
<accession>A0A853BSH8</accession>
<organism evidence="2 3">
    <name type="scientific">Streptomonospora nanhaiensis</name>
    <dbReference type="NCBI Taxonomy" id="1323731"/>
    <lineage>
        <taxon>Bacteria</taxon>
        <taxon>Bacillati</taxon>
        <taxon>Actinomycetota</taxon>
        <taxon>Actinomycetes</taxon>
        <taxon>Streptosporangiales</taxon>
        <taxon>Nocardiopsidaceae</taxon>
        <taxon>Streptomonospora</taxon>
    </lineage>
</organism>
<comment type="caution">
    <text evidence="2">The sequence shown here is derived from an EMBL/GenBank/DDBJ whole genome shotgun (WGS) entry which is preliminary data.</text>
</comment>